<dbReference type="RefSeq" id="WP_207860397.1">
    <property type="nucleotide sequence ID" value="NZ_JAFREP010000017.1"/>
</dbReference>
<evidence type="ECO:0000256" key="2">
    <source>
        <dbReference type="ARBA" id="ARBA00022617"/>
    </source>
</evidence>
<evidence type="ECO:0000313" key="10">
    <source>
        <dbReference type="Proteomes" id="UP000664417"/>
    </source>
</evidence>
<dbReference type="Gene3D" id="3.90.10.10">
    <property type="entry name" value="Cytochrome C3"/>
    <property type="match status" value="2"/>
</dbReference>
<keyword evidence="10" id="KW-1185">Reference proteome</keyword>
<dbReference type="InterPro" id="IPR020942">
    <property type="entry name" value="Cyt_c_III_dom"/>
</dbReference>
<evidence type="ECO:0000256" key="5">
    <source>
        <dbReference type="ARBA" id="ARBA00023004"/>
    </source>
</evidence>
<evidence type="ECO:0000259" key="8">
    <source>
        <dbReference type="Pfam" id="PF14522"/>
    </source>
</evidence>
<proteinExistence type="predicted"/>
<dbReference type="Proteomes" id="UP000664417">
    <property type="component" value="Unassembled WGS sequence"/>
</dbReference>
<dbReference type="InterPro" id="IPR036280">
    <property type="entry name" value="Multihaem_cyt_sf"/>
</dbReference>
<reference evidence="9" key="1">
    <citation type="submission" date="2021-03" db="EMBL/GenBank/DDBJ databases">
        <authorList>
            <person name="Wang G."/>
        </authorList>
    </citation>
    <scope>NUCLEOTIDE SEQUENCE</scope>
    <source>
        <strain evidence="9">KCTC 12899</strain>
    </source>
</reference>
<keyword evidence="6" id="KW-0812">Transmembrane</keyword>
<accession>A0A8J7Q9W5</accession>
<dbReference type="AlphaFoldDB" id="A0A8J7Q9W5"/>
<dbReference type="GO" id="GO:0009055">
    <property type="term" value="F:electron transfer activity"/>
    <property type="evidence" value="ECO:0007669"/>
    <property type="project" value="InterPro"/>
</dbReference>
<dbReference type="PANTHER" id="PTHR39425:SF1">
    <property type="entry name" value="CYTOCHROME C7-LIKE DOMAIN-CONTAINING PROTEIN"/>
    <property type="match status" value="1"/>
</dbReference>
<keyword evidence="1" id="KW-0813">Transport</keyword>
<gene>
    <name evidence="9" type="ORF">J3U88_18345</name>
</gene>
<feature type="domain" description="Class III cytochrome C" evidence="7">
    <location>
        <begin position="49"/>
        <end position="117"/>
    </location>
</feature>
<dbReference type="EMBL" id="JAFREP010000017">
    <property type="protein sequence ID" value="MBO1320442.1"/>
    <property type="molecule type" value="Genomic_DNA"/>
</dbReference>
<evidence type="ECO:0000256" key="1">
    <source>
        <dbReference type="ARBA" id="ARBA00022448"/>
    </source>
</evidence>
<dbReference type="GO" id="GO:0020037">
    <property type="term" value="F:heme binding"/>
    <property type="evidence" value="ECO:0007669"/>
    <property type="project" value="InterPro"/>
</dbReference>
<keyword evidence="3" id="KW-0479">Metal-binding</keyword>
<name>A0A8J7Q9W5_9BACT</name>
<organism evidence="9 10">
    <name type="scientific">Acanthopleuribacter pedis</name>
    <dbReference type="NCBI Taxonomy" id="442870"/>
    <lineage>
        <taxon>Bacteria</taxon>
        <taxon>Pseudomonadati</taxon>
        <taxon>Acidobacteriota</taxon>
        <taxon>Holophagae</taxon>
        <taxon>Acanthopleuribacterales</taxon>
        <taxon>Acanthopleuribacteraceae</taxon>
        <taxon>Acanthopleuribacter</taxon>
    </lineage>
</organism>
<keyword evidence="5" id="KW-0408">Iron</keyword>
<feature type="domain" description="Cytochrome c7-like" evidence="8">
    <location>
        <begin position="130"/>
        <end position="189"/>
    </location>
</feature>
<keyword evidence="6" id="KW-1133">Transmembrane helix</keyword>
<dbReference type="Pfam" id="PF14522">
    <property type="entry name" value="Cytochrome_C7"/>
    <property type="match status" value="1"/>
</dbReference>
<evidence type="ECO:0000259" key="7">
    <source>
        <dbReference type="Pfam" id="PF02085"/>
    </source>
</evidence>
<evidence type="ECO:0000256" key="3">
    <source>
        <dbReference type="ARBA" id="ARBA00022723"/>
    </source>
</evidence>
<dbReference type="GO" id="GO:0046872">
    <property type="term" value="F:metal ion binding"/>
    <property type="evidence" value="ECO:0007669"/>
    <property type="project" value="UniProtKB-KW"/>
</dbReference>
<evidence type="ECO:0000256" key="4">
    <source>
        <dbReference type="ARBA" id="ARBA00022982"/>
    </source>
</evidence>
<dbReference type="PANTHER" id="PTHR39425">
    <property type="entry name" value="LIPOPROTEIN CYTOCHROME C"/>
    <property type="match status" value="1"/>
</dbReference>
<keyword evidence="4" id="KW-0249">Electron transport</keyword>
<sequence>MGDISMKNTTKFVSVVTFLVAVGALVGVTALGQGERIKTEVKEVPVGAYAPKQPIDYSHKLHAGDLQIECQNCHTYARRSRSAGIPALEQCMQCHVLIAADRDPIKKIAEAYEKKEAIEWVKVHDLPDFVYFDHSRHIKAGFDCQTCHGPVEEMELLYRHAPLTMGWCVNCHRDNLDKGASLDCLTCHK</sequence>
<protein>
    <submittedName>
        <fullName evidence="9">Cytochrome c3 family protein</fullName>
    </submittedName>
</protein>
<feature type="transmembrane region" description="Helical" evidence="6">
    <location>
        <begin position="12"/>
        <end position="32"/>
    </location>
</feature>
<evidence type="ECO:0000313" key="9">
    <source>
        <dbReference type="EMBL" id="MBO1320442.1"/>
    </source>
</evidence>
<keyword evidence="6" id="KW-0472">Membrane</keyword>
<evidence type="ECO:0000256" key="6">
    <source>
        <dbReference type="SAM" id="Phobius"/>
    </source>
</evidence>
<comment type="caution">
    <text evidence="9">The sequence shown here is derived from an EMBL/GenBank/DDBJ whole genome shotgun (WGS) entry which is preliminary data.</text>
</comment>
<keyword evidence="2" id="KW-0349">Heme</keyword>
<dbReference type="CDD" id="cd08168">
    <property type="entry name" value="Cytochrom_C3"/>
    <property type="match status" value="1"/>
</dbReference>
<dbReference type="InterPro" id="IPR029467">
    <property type="entry name" value="Cyt_c7-like"/>
</dbReference>
<dbReference type="SUPFAM" id="SSF48695">
    <property type="entry name" value="Multiheme cytochromes"/>
    <property type="match status" value="1"/>
</dbReference>
<dbReference type="Pfam" id="PF02085">
    <property type="entry name" value="Cytochrom_CIII"/>
    <property type="match status" value="1"/>
</dbReference>